<gene>
    <name evidence="2" type="ORF">ATANTOWER_004054</name>
</gene>
<evidence type="ECO:0000256" key="1">
    <source>
        <dbReference type="SAM" id="SignalP"/>
    </source>
</evidence>
<organism evidence="2 3">
    <name type="scientific">Ataeniobius toweri</name>
    <dbReference type="NCBI Taxonomy" id="208326"/>
    <lineage>
        <taxon>Eukaryota</taxon>
        <taxon>Metazoa</taxon>
        <taxon>Chordata</taxon>
        <taxon>Craniata</taxon>
        <taxon>Vertebrata</taxon>
        <taxon>Euteleostomi</taxon>
        <taxon>Actinopterygii</taxon>
        <taxon>Neopterygii</taxon>
        <taxon>Teleostei</taxon>
        <taxon>Neoteleostei</taxon>
        <taxon>Acanthomorphata</taxon>
        <taxon>Ovalentaria</taxon>
        <taxon>Atherinomorphae</taxon>
        <taxon>Cyprinodontiformes</taxon>
        <taxon>Goodeidae</taxon>
        <taxon>Ataeniobius</taxon>
    </lineage>
</organism>
<evidence type="ECO:0000313" key="3">
    <source>
        <dbReference type="Proteomes" id="UP001345963"/>
    </source>
</evidence>
<feature type="chain" id="PRO_5046473100" evidence="1">
    <location>
        <begin position="21"/>
        <end position="93"/>
    </location>
</feature>
<name>A0ABU7ALZ3_9TELE</name>
<keyword evidence="1" id="KW-0732">Signal</keyword>
<keyword evidence="3" id="KW-1185">Reference proteome</keyword>
<dbReference type="Proteomes" id="UP001345963">
    <property type="component" value="Unassembled WGS sequence"/>
</dbReference>
<proteinExistence type="predicted"/>
<reference evidence="2 3" key="1">
    <citation type="submission" date="2021-07" db="EMBL/GenBank/DDBJ databases">
        <authorList>
            <person name="Palmer J.M."/>
        </authorList>
    </citation>
    <scope>NUCLEOTIDE SEQUENCE [LARGE SCALE GENOMIC DNA]</scope>
    <source>
        <strain evidence="2 3">AT_MEX2019</strain>
        <tissue evidence="2">Muscle</tissue>
    </source>
</reference>
<accession>A0ABU7ALZ3</accession>
<sequence length="93" mass="10298">MTFAGILKSWFHALVTFSSGSKSSVLDPASAQGFSSPDSMLLQPSALAQSPQCWIPLQPKYSNLRRIQVWFNLQLTAQYQFLQTSEPCSPSTN</sequence>
<comment type="caution">
    <text evidence="2">The sequence shown here is derived from an EMBL/GenBank/DDBJ whole genome shotgun (WGS) entry which is preliminary data.</text>
</comment>
<dbReference type="EMBL" id="JAHUTI010021107">
    <property type="protein sequence ID" value="MED6239252.1"/>
    <property type="molecule type" value="Genomic_DNA"/>
</dbReference>
<protein>
    <submittedName>
        <fullName evidence="2">Uncharacterized protein</fullName>
    </submittedName>
</protein>
<evidence type="ECO:0000313" key="2">
    <source>
        <dbReference type="EMBL" id="MED6239252.1"/>
    </source>
</evidence>
<feature type="signal peptide" evidence="1">
    <location>
        <begin position="1"/>
        <end position="20"/>
    </location>
</feature>